<dbReference type="Pfam" id="PF20436">
    <property type="entry name" value="LonB_AAA-LID"/>
    <property type="match status" value="1"/>
</dbReference>
<keyword evidence="1 2" id="KW-0645">Protease</keyword>
<dbReference type="InterPro" id="IPR027417">
    <property type="entry name" value="P-loop_NTPase"/>
</dbReference>
<evidence type="ECO:0000256" key="1">
    <source>
        <dbReference type="ARBA" id="ARBA00022670"/>
    </source>
</evidence>
<reference evidence="4 5" key="1">
    <citation type="journal article" date="2015" name="Environ. Microbiol.">
        <title>Methane oxidation coupled to nitrate reduction under hypoxia by the Gammaproteobacterium Methylomonas denitrificans, sp. nov. type strain FJG1.</title>
        <authorList>
            <person name="Kits K.D."/>
            <person name="Klotz M.G."/>
            <person name="Stein L.Y."/>
        </authorList>
    </citation>
    <scope>NUCLEOTIDE SEQUENCE [LARGE SCALE GENOMIC DNA]</scope>
    <source>
        <strain evidence="4 5">FJG1</strain>
    </source>
</reference>
<sequence length="798" mass="89178">MKIKPLSPAQLYTPCKLEQLPFKTTDELDDVDSVLGQERAIAAIKFGIRLDKPGYNIFAMAPDGTGKLTTIKQLAEHEACRQPVPSDWCYVHNFKQPAKPKAIWLEPGEGKGFQEDMAELIDELSVGIPAAFDGDEYRSRAGELENESRQREIEVLNKLREEAEQAHIIFTETANGYAFLPANDDNEPYAPEQFNKLDKERQHQFHDTVLALQEKVQDAIKKFPQWRKQTKRKLQALNREVAELAVHHSIDDLKDKYAKHQAVLDYLSAVQQDIIDHVRDFIPHSDKVLSFMELPQDPNPFKRYQVNLMVDLNHKRAAPVICEDLPNHGNLLGRIDHQAQMGSLVTDFTMIKPGAFHKANGGYLILDARKLLLQPYAWETLKRTLQAGEIRIESLERALSLISTSSLEPEPIPLNIKVILLGDPLLYYLLSFYDPEFQDFFKVAADFAGHVDREHNSLEYARLLATIARREKLRPLSQQAVARIIEHSARMADDSEKLLTHLRSIKDLLTEADYWAGENGHTVIANSDVQQAIDEKNHRLDRIRERLYETIQRGTIMIATEDKVVGQINGLSVLQLGEFSFGQPSRITATTRMGNGKVVDIERETELGGAIHSKGVLILSSFIASRYARTRPFSLAASLVFEQSYGHVEGDSASLAELCAILSSLAQVPLRQDLAMTGSVNQLGQVQPIGGVNEKIEGFFDICAARGLSGSQGVIIPASNIPHLMLRWDVVHAAQAGQFHIYQVATVDDALGLLSDMDVGMADAQGQFPGDSFNGKIDAQLQQFTSLVKEFAAKADGK</sequence>
<organism evidence="4 5">
    <name type="scientific">Methylomonas denitrificans</name>
    <dbReference type="NCBI Taxonomy" id="1538553"/>
    <lineage>
        <taxon>Bacteria</taxon>
        <taxon>Pseudomonadati</taxon>
        <taxon>Pseudomonadota</taxon>
        <taxon>Gammaproteobacteria</taxon>
        <taxon>Methylococcales</taxon>
        <taxon>Methylococcaceae</taxon>
        <taxon>Methylomonas</taxon>
    </lineage>
</organism>
<dbReference type="Gene3D" id="3.40.50.300">
    <property type="entry name" value="P-loop containing nucleotide triphosphate hydrolases"/>
    <property type="match status" value="1"/>
</dbReference>
<dbReference type="InterPro" id="IPR041699">
    <property type="entry name" value="AAA_32"/>
</dbReference>
<dbReference type="PANTHER" id="PTHR10046">
    <property type="entry name" value="ATP DEPENDENT LON PROTEASE FAMILY MEMBER"/>
    <property type="match status" value="1"/>
</dbReference>
<dbReference type="GO" id="GO:0004176">
    <property type="term" value="F:ATP-dependent peptidase activity"/>
    <property type="evidence" value="ECO:0007669"/>
    <property type="project" value="UniProtKB-UniRule"/>
</dbReference>
<feature type="domain" description="Lon proteolytic" evidence="3">
    <location>
        <begin position="562"/>
        <end position="757"/>
    </location>
</feature>
<proteinExistence type="inferred from homology"/>
<dbReference type="EC" id="3.4.21.53" evidence="2"/>
<dbReference type="InterPro" id="IPR014721">
    <property type="entry name" value="Ribsml_uS5_D2-typ_fold_subgr"/>
</dbReference>
<dbReference type="InterPro" id="IPR020568">
    <property type="entry name" value="Ribosomal_Su5_D2-typ_SF"/>
</dbReference>
<keyword evidence="5" id="KW-1185">Reference proteome</keyword>
<dbReference type="InterPro" id="IPR008269">
    <property type="entry name" value="Lon_proteolytic"/>
</dbReference>
<dbReference type="SUPFAM" id="SSF52540">
    <property type="entry name" value="P-loop containing nucleoside triphosphate hydrolases"/>
    <property type="match status" value="1"/>
</dbReference>
<dbReference type="GO" id="GO:0006508">
    <property type="term" value="P:proteolysis"/>
    <property type="evidence" value="ECO:0007669"/>
    <property type="project" value="UniProtKB-KW"/>
</dbReference>
<dbReference type="Pfam" id="PF20437">
    <property type="entry name" value="LonC_helical"/>
    <property type="match status" value="1"/>
</dbReference>
<evidence type="ECO:0000259" key="3">
    <source>
        <dbReference type="PROSITE" id="PS51786"/>
    </source>
</evidence>
<dbReference type="InterPro" id="IPR046843">
    <property type="entry name" value="LonB_AAA-LID"/>
</dbReference>
<dbReference type="InterPro" id="IPR027065">
    <property type="entry name" value="Lon_Prtase"/>
</dbReference>
<feature type="active site" evidence="2">
    <location>
        <position position="695"/>
    </location>
</feature>
<dbReference type="GO" id="GO:0005524">
    <property type="term" value="F:ATP binding"/>
    <property type="evidence" value="ECO:0007669"/>
    <property type="project" value="InterPro"/>
</dbReference>
<feature type="active site" evidence="2">
    <location>
        <position position="652"/>
    </location>
</feature>
<evidence type="ECO:0000313" key="4">
    <source>
        <dbReference type="EMBL" id="AMK77661.1"/>
    </source>
</evidence>
<name>A0A126T6G0_9GAMM</name>
<comment type="similarity">
    <text evidence="2">Belongs to the peptidase S16 family.</text>
</comment>
<dbReference type="Gene3D" id="3.30.230.10">
    <property type="match status" value="1"/>
</dbReference>
<comment type="catalytic activity">
    <reaction evidence="2">
        <text>Hydrolysis of proteins in presence of ATP.</text>
        <dbReference type="EC" id="3.4.21.53"/>
    </reaction>
</comment>
<dbReference type="SUPFAM" id="SSF54211">
    <property type="entry name" value="Ribosomal protein S5 domain 2-like"/>
    <property type="match status" value="1"/>
</dbReference>
<dbReference type="GO" id="GO:0030163">
    <property type="term" value="P:protein catabolic process"/>
    <property type="evidence" value="ECO:0007669"/>
    <property type="project" value="InterPro"/>
</dbReference>
<gene>
    <name evidence="4" type="ORF">JT25_014435</name>
</gene>
<dbReference type="EMBL" id="CP014476">
    <property type="protein sequence ID" value="AMK77661.1"/>
    <property type="molecule type" value="Genomic_DNA"/>
</dbReference>
<accession>A0A126T6G0</accession>
<dbReference type="AlphaFoldDB" id="A0A126T6G0"/>
<dbReference type="Gene3D" id="1.10.8.60">
    <property type="match status" value="1"/>
</dbReference>
<dbReference type="PRINTS" id="PR00830">
    <property type="entry name" value="ENDOLAPTASE"/>
</dbReference>
<dbReference type="Proteomes" id="UP000030512">
    <property type="component" value="Chromosome"/>
</dbReference>
<dbReference type="RefSeq" id="WP_062328965.1">
    <property type="nucleotide sequence ID" value="NZ_CP014476.1"/>
</dbReference>
<keyword evidence="2" id="KW-0720">Serine protease</keyword>
<dbReference type="GO" id="GO:0004252">
    <property type="term" value="F:serine-type endopeptidase activity"/>
    <property type="evidence" value="ECO:0007669"/>
    <property type="project" value="UniProtKB-UniRule"/>
</dbReference>
<dbReference type="Pfam" id="PF13654">
    <property type="entry name" value="AAA_32"/>
    <property type="match status" value="1"/>
</dbReference>
<dbReference type="OrthoDB" id="9758568at2"/>
<dbReference type="InterPro" id="IPR046844">
    <property type="entry name" value="Lon-like_helical"/>
</dbReference>
<dbReference type="PROSITE" id="PS51786">
    <property type="entry name" value="LON_PROTEOLYTIC"/>
    <property type="match status" value="1"/>
</dbReference>
<evidence type="ECO:0000256" key="2">
    <source>
        <dbReference type="PROSITE-ProRule" id="PRU01122"/>
    </source>
</evidence>
<keyword evidence="2" id="KW-0378">Hydrolase</keyword>
<dbReference type="Pfam" id="PF05362">
    <property type="entry name" value="Lon_C"/>
    <property type="match status" value="1"/>
</dbReference>
<evidence type="ECO:0000313" key="5">
    <source>
        <dbReference type="Proteomes" id="UP000030512"/>
    </source>
</evidence>
<protein>
    <recommendedName>
        <fullName evidence="2">endopeptidase La</fullName>
        <ecNumber evidence="2">3.4.21.53</ecNumber>
    </recommendedName>
</protein>
<dbReference type="KEGG" id="mdn:JT25_014435"/>